<organism evidence="2 3">
    <name type="scientific">Prochlorothrix hollandica PCC 9006 = CALU 1027</name>
    <dbReference type="NCBI Taxonomy" id="317619"/>
    <lineage>
        <taxon>Bacteria</taxon>
        <taxon>Bacillati</taxon>
        <taxon>Cyanobacteriota</taxon>
        <taxon>Cyanophyceae</taxon>
        <taxon>Prochlorotrichales</taxon>
        <taxon>Prochlorotrichaceae</taxon>
        <taxon>Prochlorothrix</taxon>
    </lineage>
</organism>
<accession>A0A0M2PUX2</accession>
<evidence type="ECO:0000313" key="3">
    <source>
        <dbReference type="Proteomes" id="UP000034681"/>
    </source>
</evidence>
<keyword evidence="3" id="KW-1185">Reference proteome</keyword>
<proteinExistence type="predicted"/>
<evidence type="ECO:0000313" key="2">
    <source>
        <dbReference type="EMBL" id="KKI98191.1"/>
    </source>
</evidence>
<reference evidence="2" key="1">
    <citation type="submission" date="2012-04" db="EMBL/GenBank/DDBJ databases">
        <authorList>
            <person name="Borisov I.G."/>
            <person name="Ivanikova N.V."/>
            <person name="Pinevich A.V."/>
        </authorList>
    </citation>
    <scope>NUCLEOTIDE SEQUENCE</scope>
    <source>
        <strain evidence="2">CALU 1027</strain>
    </source>
</reference>
<feature type="region of interest" description="Disordered" evidence="1">
    <location>
        <begin position="1"/>
        <end position="45"/>
    </location>
</feature>
<comment type="caution">
    <text evidence="2">The sequence shown here is derived from an EMBL/GenBank/DDBJ whole genome shotgun (WGS) entry which is preliminary data.</text>
</comment>
<evidence type="ECO:0000256" key="1">
    <source>
        <dbReference type="SAM" id="MobiDB-lite"/>
    </source>
</evidence>
<dbReference type="Proteomes" id="UP000034681">
    <property type="component" value="Unassembled WGS sequence"/>
</dbReference>
<dbReference type="EMBL" id="AJTX02000010">
    <property type="protein sequence ID" value="KKI98191.1"/>
    <property type="molecule type" value="Genomic_DNA"/>
</dbReference>
<feature type="compositionally biased region" description="Basic and acidic residues" evidence="1">
    <location>
        <begin position="23"/>
        <end position="40"/>
    </location>
</feature>
<dbReference type="STRING" id="317619.GCA_000332315_02646"/>
<sequence>MKKVGSFPKRGAIVVYGGPDGRSGARSEPGQDNKPEEKATLESGSQQVNLGSLMSLLGTIAEDQEDSVGVMSELCRSYVGVRAKMLGEEPSIAAIINPKFFYKY</sequence>
<gene>
    <name evidence="2" type="ORF">PROH_21175</name>
</gene>
<name>A0A0M2PUX2_PROHO</name>
<dbReference type="AlphaFoldDB" id="A0A0M2PUX2"/>
<protein>
    <submittedName>
        <fullName evidence="2">Uncharacterized protein</fullName>
    </submittedName>
</protein>